<name>A0A1Y4SZM1_9FIRM</name>
<dbReference type="PANTHER" id="PTHR46382:SF1">
    <property type="entry name" value="PHOSPHATIDATE CYTIDYLYLTRANSFERASE"/>
    <property type="match status" value="1"/>
</dbReference>
<feature type="transmembrane region" description="Helical" evidence="19">
    <location>
        <begin position="73"/>
        <end position="92"/>
    </location>
</feature>
<comment type="pathway">
    <text evidence="4">Lipid metabolism.</text>
</comment>
<feature type="transmembrane region" description="Helical" evidence="19">
    <location>
        <begin position="51"/>
        <end position="67"/>
    </location>
</feature>
<dbReference type="GO" id="GO:0016024">
    <property type="term" value="P:CDP-diacylglycerol biosynthetic process"/>
    <property type="evidence" value="ECO:0007669"/>
    <property type="project" value="UniProtKB-UniPathway"/>
</dbReference>
<evidence type="ECO:0000256" key="13">
    <source>
        <dbReference type="ARBA" id="ARBA00022989"/>
    </source>
</evidence>
<comment type="subcellular location">
    <subcellularLocation>
        <location evidence="2">Cell membrane</location>
        <topology evidence="2">Multi-pass membrane protein</topology>
    </subcellularLocation>
</comment>
<feature type="transmembrane region" description="Helical" evidence="19">
    <location>
        <begin position="101"/>
        <end position="119"/>
    </location>
</feature>
<keyword evidence="12 18" id="KW-0548">Nucleotidyltransferase</keyword>
<evidence type="ECO:0000256" key="16">
    <source>
        <dbReference type="ARBA" id="ARBA00023209"/>
    </source>
</evidence>
<dbReference type="Proteomes" id="UP000195305">
    <property type="component" value="Unassembled WGS sequence"/>
</dbReference>
<evidence type="ECO:0000256" key="10">
    <source>
        <dbReference type="ARBA" id="ARBA00022679"/>
    </source>
</evidence>
<feature type="transmembrane region" description="Helical" evidence="19">
    <location>
        <begin position="193"/>
        <end position="214"/>
    </location>
</feature>
<keyword evidence="17" id="KW-1208">Phospholipid metabolism</keyword>
<feature type="transmembrane region" description="Helical" evidence="19">
    <location>
        <begin position="168"/>
        <end position="187"/>
    </location>
</feature>
<dbReference type="EMBL" id="NFLJ01000008">
    <property type="protein sequence ID" value="OUQ35389.1"/>
    <property type="molecule type" value="Genomic_DNA"/>
</dbReference>
<sequence>MKTRIITGLILLAVILPCVILGGIAFKILLGIVAGVAVFEMLSICNRPRAHFYLYPIVGLFVFYSLFFDQSLLISSEIMILYMIVLMACSMFDDGINFLRLSYYFTAGVLIGMGLHMLYQLRLTYGFDYILILALATFGTDTGAYFTGMCLGRHKLNPRLSPKKTIEGSIGGIILGTVLSGAYGAYIQIDMPLVWFIVMCFILTITSQIGDLTFSSMKRIFEVKDFSQLLPGHGGILDRFDSILFNAMVFGILLHFITMVVA</sequence>
<evidence type="ECO:0000256" key="6">
    <source>
        <dbReference type="ARBA" id="ARBA00012487"/>
    </source>
</evidence>
<organism evidence="20 21">
    <name type="scientific">Massilimicrobiota timonensis</name>
    <dbReference type="NCBI Taxonomy" id="1776392"/>
    <lineage>
        <taxon>Bacteria</taxon>
        <taxon>Bacillati</taxon>
        <taxon>Bacillota</taxon>
        <taxon>Erysipelotrichia</taxon>
        <taxon>Erysipelotrichales</taxon>
        <taxon>Erysipelotrichaceae</taxon>
        <taxon>Massilimicrobiota</taxon>
    </lineage>
</organism>
<evidence type="ECO:0000256" key="9">
    <source>
        <dbReference type="ARBA" id="ARBA00022516"/>
    </source>
</evidence>
<evidence type="ECO:0000313" key="21">
    <source>
        <dbReference type="Proteomes" id="UP000195305"/>
    </source>
</evidence>
<dbReference type="PANTHER" id="PTHR46382">
    <property type="entry name" value="PHOSPHATIDATE CYTIDYLYLTRANSFERASE"/>
    <property type="match status" value="1"/>
</dbReference>
<comment type="pathway">
    <text evidence="3 18">Phospholipid metabolism; CDP-diacylglycerol biosynthesis; CDP-diacylglycerol from sn-glycerol 3-phosphate: step 3/3.</text>
</comment>
<evidence type="ECO:0000256" key="3">
    <source>
        <dbReference type="ARBA" id="ARBA00005119"/>
    </source>
</evidence>
<evidence type="ECO:0000256" key="17">
    <source>
        <dbReference type="ARBA" id="ARBA00023264"/>
    </source>
</evidence>
<dbReference type="PROSITE" id="PS01315">
    <property type="entry name" value="CDS"/>
    <property type="match status" value="1"/>
</dbReference>
<evidence type="ECO:0000256" key="8">
    <source>
        <dbReference type="ARBA" id="ARBA00022475"/>
    </source>
</evidence>
<evidence type="ECO:0000256" key="19">
    <source>
        <dbReference type="SAM" id="Phobius"/>
    </source>
</evidence>
<evidence type="ECO:0000256" key="15">
    <source>
        <dbReference type="ARBA" id="ARBA00023136"/>
    </source>
</evidence>
<keyword evidence="21" id="KW-1185">Reference proteome</keyword>
<dbReference type="Pfam" id="PF01148">
    <property type="entry name" value="CTP_transf_1"/>
    <property type="match status" value="1"/>
</dbReference>
<keyword evidence="15 19" id="KW-0472">Membrane</keyword>
<dbReference type="InterPro" id="IPR000374">
    <property type="entry name" value="PC_trans"/>
</dbReference>
<comment type="catalytic activity">
    <reaction evidence="1 18">
        <text>a 1,2-diacyl-sn-glycero-3-phosphate + CTP + H(+) = a CDP-1,2-diacyl-sn-glycerol + diphosphate</text>
        <dbReference type="Rhea" id="RHEA:16229"/>
        <dbReference type="ChEBI" id="CHEBI:15378"/>
        <dbReference type="ChEBI" id="CHEBI:33019"/>
        <dbReference type="ChEBI" id="CHEBI:37563"/>
        <dbReference type="ChEBI" id="CHEBI:58332"/>
        <dbReference type="ChEBI" id="CHEBI:58608"/>
        <dbReference type="EC" id="2.7.7.41"/>
    </reaction>
</comment>
<evidence type="ECO:0000313" key="20">
    <source>
        <dbReference type="EMBL" id="OUQ35389.1"/>
    </source>
</evidence>
<feature type="transmembrane region" description="Helical" evidence="19">
    <location>
        <begin position="125"/>
        <end position="147"/>
    </location>
</feature>
<evidence type="ECO:0000256" key="7">
    <source>
        <dbReference type="ARBA" id="ARBA00019373"/>
    </source>
</evidence>
<keyword evidence="11 18" id="KW-0812">Transmembrane</keyword>
<gene>
    <name evidence="20" type="ORF">B5E75_03815</name>
</gene>
<evidence type="ECO:0000256" key="14">
    <source>
        <dbReference type="ARBA" id="ARBA00023098"/>
    </source>
</evidence>
<dbReference type="GO" id="GO:0004605">
    <property type="term" value="F:phosphatidate cytidylyltransferase activity"/>
    <property type="evidence" value="ECO:0007669"/>
    <property type="project" value="UniProtKB-EC"/>
</dbReference>
<dbReference type="OrthoDB" id="9799199at2"/>
<evidence type="ECO:0000256" key="2">
    <source>
        <dbReference type="ARBA" id="ARBA00004651"/>
    </source>
</evidence>
<keyword evidence="16" id="KW-0594">Phospholipid biosynthesis</keyword>
<reference evidence="20 21" key="1">
    <citation type="journal article" date="2018" name="BMC Genomics">
        <title>Whole genome sequencing and function prediction of 133 gut anaerobes isolated from chicken caecum in pure cultures.</title>
        <authorList>
            <person name="Medvecky M."/>
            <person name="Cejkova D."/>
            <person name="Polansky O."/>
            <person name="Karasova D."/>
            <person name="Kubasova T."/>
            <person name="Cizek A."/>
            <person name="Rychlik I."/>
        </authorList>
    </citation>
    <scope>NUCLEOTIDE SEQUENCE [LARGE SCALE GENOMIC DNA]</scope>
    <source>
        <strain evidence="20 21">An13</strain>
    </source>
</reference>
<dbReference type="AlphaFoldDB" id="A0A1Y4SZM1"/>
<comment type="caution">
    <text evidence="20">The sequence shown here is derived from an EMBL/GenBank/DDBJ whole genome shotgun (WGS) entry which is preliminary data.</text>
</comment>
<evidence type="ECO:0000256" key="12">
    <source>
        <dbReference type="ARBA" id="ARBA00022695"/>
    </source>
</evidence>
<keyword evidence="10 18" id="KW-0808">Transferase</keyword>
<dbReference type="GO" id="GO:0005886">
    <property type="term" value="C:plasma membrane"/>
    <property type="evidence" value="ECO:0007669"/>
    <property type="project" value="UniProtKB-SubCell"/>
</dbReference>
<protein>
    <recommendedName>
        <fullName evidence="7 18">Phosphatidate cytidylyltransferase</fullName>
        <ecNumber evidence="6 18">2.7.7.41</ecNumber>
    </recommendedName>
</protein>
<evidence type="ECO:0000256" key="1">
    <source>
        <dbReference type="ARBA" id="ARBA00001698"/>
    </source>
</evidence>
<dbReference type="EC" id="2.7.7.41" evidence="6 18"/>
<comment type="similarity">
    <text evidence="5 18">Belongs to the CDS family.</text>
</comment>
<evidence type="ECO:0000256" key="18">
    <source>
        <dbReference type="RuleBase" id="RU003938"/>
    </source>
</evidence>
<feature type="transmembrane region" description="Helical" evidence="19">
    <location>
        <begin position="6"/>
        <end position="39"/>
    </location>
</feature>
<keyword evidence="8" id="KW-1003">Cell membrane</keyword>
<keyword evidence="14" id="KW-0443">Lipid metabolism</keyword>
<evidence type="ECO:0000256" key="5">
    <source>
        <dbReference type="ARBA" id="ARBA00010185"/>
    </source>
</evidence>
<dbReference type="UniPathway" id="UPA00557">
    <property type="reaction ID" value="UER00614"/>
</dbReference>
<keyword evidence="13 19" id="KW-1133">Transmembrane helix</keyword>
<accession>A0A1Y4SZM1</accession>
<evidence type="ECO:0000256" key="11">
    <source>
        <dbReference type="ARBA" id="ARBA00022692"/>
    </source>
</evidence>
<evidence type="ECO:0000256" key="4">
    <source>
        <dbReference type="ARBA" id="ARBA00005189"/>
    </source>
</evidence>
<keyword evidence="9" id="KW-0444">Lipid biosynthesis</keyword>
<feature type="transmembrane region" description="Helical" evidence="19">
    <location>
        <begin position="243"/>
        <end position="261"/>
    </location>
</feature>
<proteinExistence type="inferred from homology"/>
<dbReference type="RefSeq" id="WP_087357465.1">
    <property type="nucleotide sequence ID" value="NZ_NFLJ01000008.1"/>
</dbReference>